<organism evidence="1 2">
    <name type="scientific">Candidatus Hydrogenisulfobacillus filiaventi</name>
    <dbReference type="NCBI Taxonomy" id="2707344"/>
    <lineage>
        <taxon>Bacteria</taxon>
        <taxon>Bacillati</taxon>
        <taxon>Bacillota</taxon>
        <taxon>Clostridia</taxon>
        <taxon>Eubacteriales</taxon>
        <taxon>Clostridiales Family XVII. Incertae Sedis</taxon>
        <taxon>Candidatus Hydrogenisulfobacillus</taxon>
    </lineage>
</organism>
<evidence type="ECO:0000313" key="1">
    <source>
        <dbReference type="EMBL" id="CAB1129861.1"/>
    </source>
</evidence>
<dbReference type="Proteomes" id="UP000503399">
    <property type="component" value="Chromosome"/>
</dbReference>
<gene>
    <name evidence="1" type="ORF">R50_2364</name>
</gene>
<dbReference type="AlphaFoldDB" id="A0A6F8ZJL2"/>
<dbReference type="EMBL" id="LR778114">
    <property type="protein sequence ID" value="CAB1129861.1"/>
    <property type="molecule type" value="Genomic_DNA"/>
</dbReference>
<name>A0A6F8ZJL2_9FIRM</name>
<reference evidence="1 2" key="1">
    <citation type="submission" date="2020-02" db="EMBL/GenBank/DDBJ databases">
        <authorList>
            <person name="Hogendoorn C."/>
        </authorList>
    </citation>
    <scope>NUCLEOTIDE SEQUENCE [LARGE SCALE GENOMIC DNA]</scope>
    <source>
        <strain evidence="1">R501</strain>
    </source>
</reference>
<protein>
    <submittedName>
        <fullName evidence="1">Uncharacterized protein</fullName>
    </submittedName>
</protein>
<accession>A0A6F8ZJL2</accession>
<keyword evidence="2" id="KW-1185">Reference proteome</keyword>
<proteinExistence type="predicted"/>
<evidence type="ECO:0000313" key="2">
    <source>
        <dbReference type="Proteomes" id="UP000503399"/>
    </source>
</evidence>
<dbReference type="KEGG" id="hfv:R50_2364"/>
<sequence length="175" mass="19408">MSGGDAGERLRSLFAGAYREGERPEDIRANDLLVRQRVAQTLSAAAGQLRNREAEFRRTRIPVLSREAPEPPRELLATAAAAGRLARRLSDLAGEVLGLAMPAGDRVWRRVRAERTLLETLRSYDWLLVSLAEQLERAVREMGPYTDAAQLDPVAGALSALENALRDRREVLQIP</sequence>